<evidence type="ECO:0000313" key="10">
    <source>
        <dbReference type="EMBL" id="TNV80494.1"/>
    </source>
</evidence>
<dbReference type="AlphaFoldDB" id="A0A8J8T367"/>
<name>A0A8J8T367_HALGN</name>
<comment type="caution">
    <text evidence="10">The sequence shown here is derived from an EMBL/GenBank/DDBJ whole genome shotgun (WGS) entry which is preliminary data.</text>
</comment>
<accession>A0A8J8T367</accession>
<feature type="binding site" evidence="7">
    <location>
        <begin position="104"/>
        <end position="105"/>
    </location>
    <ligand>
        <name>ATP</name>
        <dbReference type="ChEBI" id="CHEBI:30616"/>
    </ligand>
</feature>
<dbReference type="Gene3D" id="1.10.510.10">
    <property type="entry name" value="Transferase(Phosphotransferase) domain 1"/>
    <property type="match status" value="1"/>
</dbReference>
<keyword evidence="4" id="KW-0418">Kinase</keyword>
<dbReference type="InterPro" id="IPR030616">
    <property type="entry name" value="Aur-like"/>
</dbReference>
<evidence type="ECO:0000256" key="6">
    <source>
        <dbReference type="PIRSR" id="PIRSR630616-1"/>
    </source>
</evidence>
<feature type="domain" description="Protein kinase" evidence="9">
    <location>
        <begin position="1"/>
        <end position="255"/>
    </location>
</feature>
<evidence type="ECO:0000256" key="4">
    <source>
        <dbReference type="ARBA" id="ARBA00022777"/>
    </source>
</evidence>
<dbReference type="PANTHER" id="PTHR24350">
    <property type="entry name" value="SERINE/THREONINE-PROTEIN KINASE IAL-RELATED"/>
    <property type="match status" value="1"/>
</dbReference>
<sequence length="271" mass="31296">MFFAKIKEKKLETCVETEIKCHLKANDIEGCIHVQDIFSDKDSISLVLPYYIHGDLSKFIREHTRRKSIPQKESIVRPIFIKIAQALQRLHQKGGIVHRDLKLENILVNFIRLPDGSEVIDPVISDFGFAISREELLNDITTQRCMGTVNYFPFEMVTKVNRFYPDLGRFVQAPSYDERCDIWTLGIMLQMMITRISAFDPDNDQVKPDIEDRIRKLNAYISPEMSAEAQDLVKNILTTPEKRLTLQQIISHPWCRGASFISSSLEILPIN</sequence>
<protein>
    <recommendedName>
        <fullName evidence="9">Protein kinase domain-containing protein</fullName>
    </recommendedName>
</protein>
<dbReference type="InterPro" id="IPR000719">
    <property type="entry name" value="Prot_kinase_dom"/>
</dbReference>
<feature type="cross-link" description="Glycyl lysine isopeptide (Lys-Gly) (interchain with G-Cter in SUMO2)" evidence="8">
    <location>
        <position position="102"/>
    </location>
</feature>
<feature type="binding site" evidence="7">
    <location>
        <position position="126"/>
    </location>
    <ligand>
        <name>ATP</name>
        <dbReference type="ChEBI" id="CHEBI:30616"/>
    </ligand>
</feature>
<evidence type="ECO:0000256" key="7">
    <source>
        <dbReference type="PIRSR" id="PIRSR630616-2"/>
    </source>
</evidence>
<dbReference type="InterPro" id="IPR008271">
    <property type="entry name" value="Ser/Thr_kinase_AS"/>
</dbReference>
<dbReference type="PROSITE" id="PS00108">
    <property type="entry name" value="PROTEIN_KINASE_ST"/>
    <property type="match status" value="1"/>
</dbReference>
<dbReference type="GO" id="GO:0005524">
    <property type="term" value="F:ATP binding"/>
    <property type="evidence" value="ECO:0007669"/>
    <property type="project" value="UniProtKB-KW"/>
</dbReference>
<proteinExistence type="predicted"/>
<evidence type="ECO:0000256" key="2">
    <source>
        <dbReference type="ARBA" id="ARBA00022679"/>
    </source>
</evidence>
<evidence type="ECO:0000259" key="9">
    <source>
        <dbReference type="PROSITE" id="PS50011"/>
    </source>
</evidence>
<dbReference type="SMART" id="SM00220">
    <property type="entry name" value="S_TKc"/>
    <property type="match status" value="1"/>
</dbReference>
<dbReference type="Proteomes" id="UP000785679">
    <property type="component" value="Unassembled WGS sequence"/>
</dbReference>
<keyword evidence="5 7" id="KW-0067">ATP-binding</keyword>
<keyword evidence="11" id="KW-1185">Reference proteome</keyword>
<keyword evidence="3 7" id="KW-0547">Nucleotide-binding</keyword>
<dbReference type="Pfam" id="PF00069">
    <property type="entry name" value="Pkinase"/>
    <property type="match status" value="1"/>
</dbReference>
<organism evidence="10 11">
    <name type="scientific">Halteria grandinella</name>
    <dbReference type="NCBI Taxonomy" id="5974"/>
    <lineage>
        <taxon>Eukaryota</taxon>
        <taxon>Sar</taxon>
        <taxon>Alveolata</taxon>
        <taxon>Ciliophora</taxon>
        <taxon>Intramacronucleata</taxon>
        <taxon>Spirotrichea</taxon>
        <taxon>Stichotrichia</taxon>
        <taxon>Sporadotrichida</taxon>
        <taxon>Halteriidae</taxon>
        <taxon>Halteria</taxon>
    </lineage>
</organism>
<evidence type="ECO:0000256" key="5">
    <source>
        <dbReference type="ARBA" id="ARBA00022840"/>
    </source>
</evidence>
<evidence type="ECO:0000256" key="8">
    <source>
        <dbReference type="PIRSR" id="PIRSR630616-3"/>
    </source>
</evidence>
<dbReference type="EMBL" id="RRYP01007446">
    <property type="protein sequence ID" value="TNV80494.1"/>
    <property type="molecule type" value="Genomic_DNA"/>
</dbReference>
<dbReference type="OrthoDB" id="2018507at2759"/>
<evidence type="ECO:0000256" key="1">
    <source>
        <dbReference type="ARBA" id="ARBA00022527"/>
    </source>
</evidence>
<gene>
    <name evidence="10" type="ORF">FGO68_gene12396</name>
</gene>
<evidence type="ECO:0000313" key="11">
    <source>
        <dbReference type="Proteomes" id="UP000785679"/>
    </source>
</evidence>
<reference evidence="10" key="1">
    <citation type="submission" date="2019-06" db="EMBL/GenBank/DDBJ databases">
        <authorList>
            <person name="Zheng W."/>
        </authorList>
    </citation>
    <scope>NUCLEOTIDE SEQUENCE</scope>
    <source>
        <strain evidence="10">QDHG01</strain>
    </source>
</reference>
<dbReference type="InterPro" id="IPR011009">
    <property type="entry name" value="Kinase-like_dom_sf"/>
</dbReference>
<keyword evidence="1" id="KW-0723">Serine/threonine-protein kinase</keyword>
<dbReference type="SUPFAM" id="SSF56112">
    <property type="entry name" value="Protein kinase-like (PK-like)"/>
    <property type="match status" value="1"/>
</dbReference>
<keyword evidence="2" id="KW-0808">Transferase</keyword>
<evidence type="ECO:0000256" key="3">
    <source>
        <dbReference type="ARBA" id="ARBA00022741"/>
    </source>
</evidence>
<dbReference type="PROSITE" id="PS50011">
    <property type="entry name" value="PROTEIN_KINASE_DOM"/>
    <property type="match status" value="1"/>
</dbReference>
<dbReference type="GO" id="GO:0004674">
    <property type="term" value="F:protein serine/threonine kinase activity"/>
    <property type="evidence" value="ECO:0007669"/>
    <property type="project" value="UniProtKB-KW"/>
</dbReference>
<feature type="active site" description="Proton acceptor" evidence="6">
    <location>
        <position position="100"/>
    </location>
</feature>